<dbReference type="RefSeq" id="WP_054653796.1">
    <property type="nucleotide sequence ID" value="NZ_AZGC01000001.1"/>
</dbReference>
<dbReference type="Proteomes" id="UP000051084">
    <property type="component" value="Unassembled WGS sequence"/>
</dbReference>
<dbReference type="OrthoDB" id="1701341at2"/>
<dbReference type="EMBL" id="AZGC01000001">
    <property type="protein sequence ID" value="KRL96565.1"/>
    <property type="molecule type" value="Genomic_DNA"/>
</dbReference>
<accession>A0A0R1V181</accession>
<dbReference type="InterPro" id="IPR021146">
    <property type="entry name" value="Phage_gp6-like_head-tail"/>
</dbReference>
<dbReference type="Pfam" id="PF05135">
    <property type="entry name" value="Phage_connect_1"/>
    <property type="match status" value="1"/>
</dbReference>
<proteinExistence type="predicted"/>
<protein>
    <recommendedName>
        <fullName evidence="3">Phage protein</fullName>
    </recommendedName>
</protein>
<evidence type="ECO:0000313" key="1">
    <source>
        <dbReference type="EMBL" id="KRL96565.1"/>
    </source>
</evidence>
<sequence>MSFDYGSAVIAQLGLDEHKLTEQDANRLDSIIAVAEYQLAFKLGLDINEGDQQLEALAHVVVGVAVKRWNRFKNEGMASYSQEGESITYENDDFAEYDDDISEWKRRNGQSVMLTVDPYRKREQS</sequence>
<name>A0A0R1V181_9LACO</name>
<dbReference type="STRING" id="417373.GCA_001570685_01480"/>
<comment type="caution">
    <text evidence="1">The sequence shown here is derived from an EMBL/GenBank/DDBJ whole genome shotgun (WGS) entry which is preliminary data.</text>
</comment>
<evidence type="ECO:0000313" key="2">
    <source>
        <dbReference type="Proteomes" id="UP000051084"/>
    </source>
</evidence>
<gene>
    <name evidence="1" type="ORF">FC21_GL000649</name>
</gene>
<reference evidence="1 2" key="1">
    <citation type="journal article" date="2015" name="Genome Announc.">
        <title>Expanding the biotechnology potential of lactobacilli through comparative genomics of 213 strains and associated genera.</title>
        <authorList>
            <person name="Sun Z."/>
            <person name="Harris H.M."/>
            <person name="McCann A."/>
            <person name="Guo C."/>
            <person name="Argimon S."/>
            <person name="Zhang W."/>
            <person name="Yang X."/>
            <person name="Jeffery I.B."/>
            <person name="Cooney J.C."/>
            <person name="Kagawa T.F."/>
            <person name="Liu W."/>
            <person name="Song Y."/>
            <person name="Salvetti E."/>
            <person name="Wrobel A."/>
            <person name="Rasinkangas P."/>
            <person name="Parkhill J."/>
            <person name="Rea M.C."/>
            <person name="O'Sullivan O."/>
            <person name="Ritari J."/>
            <person name="Douillard F.P."/>
            <person name="Paul Ross R."/>
            <person name="Yang R."/>
            <person name="Briner A.E."/>
            <person name="Felis G.E."/>
            <person name="de Vos W.M."/>
            <person name="Barrangou R."/>
            <person name="Klaenhammer T.R."/>
            <person name="Caufield P.W."/>
            <person name="Cui Y."/>
            <person name="Zhang H."/>
            <person name="O'Toole P.W."/>
        </authorList>
    </citation>
    <scope>NUCLEOTIDE SEQUENCE [LARGE SCALE GENOMIC DNA]</scope>
    <source>
        <strain evidence="1 2">DSM 18793</strain>
    </source>
</reference>
<organism evidence="1 2">
    <name type="scientific">Limosilactobacillus equigenerosi DSM 18793 = JCM 14505</name>
    <dbReference type="NCBI Taxonomy" id="1423742"/>
    <lineage>
        <taxon>Bacteria</taxon>
        <taxon>Bacillati</taxon>
        <taxon>Bacillota</taxon>
        <taxon>Bacilli</taxon>
        <taxon>Lactobacillales</taxon>
        <taxon>Lactobacillaceae</taxon>
        <taxon>Limosilactobacillus</taxon>
    </lineage>
</organism>
<keyword evidence="2" id="KW-1185">Reference proteome</keyword>
<dbReference type="AlphaFoldDB" id="A0A0R1V181"/>
<dbReference type="PATRIC" id="fig|1423742.4.peg.676"/>
<evidence type="ECO:0008006" key="3">
    <source>
        <dbReference type="Google" id="ProtNLM"/>
    </source>
</evidence>